<dbReference type="InterPro" id="IPR027417">
    <property type="entry name" value="P-loop_NTPase"/>
</dbReference>
<evidence type="ECO:0000313" key="7">
    <source>
        <dbReference type="Proteomes" id="UP000095759"/>
    </source>
</evidence>
<proteinExistence type="predicted"/>
<dbReference type="AlphaFoldDB" id="A0A1E5NZI4"/>
<protein>
    <recommendedName>
        <fullName evidence="8">DUF676 domain-containing protein</fullName>
    </recommendedName>
</protein>
<evidence type="ECO:0000256" key="5">
    <source>
        <dbReference type="SAM" id="MobiDB-lite"/>
    </source>
</evidence>
<reference evidence="6 7" key="1">
    <citation type="submission" date="2016-08" db="EMBL/GenBank/DDBJ databases">
        <title>Complete genome sequence of Streptomyces agglomeratus strain 6-3-2, a novel anti-MRSA actinomycete isolated from Wuli of Tebit, China.</title>
        <authorList>
            <person name="Chen X."/>
        </authorList>
    </citation>
    <scope>NUCLEOTIDE SEQUENCE [LARGE SCALE GENOMIC DNA]</scope>
    <source>
        <strain evidence="6 7">6-3-2</strain>
    </source>
</reference>
<dbReference type="GO" id="GO:0016020">
    <property type="term" value="C:membrane"/>
    <property type="evidence" value="ECO:0007669"/>
    <property type="project" value="UniProtKB-SubCell"/>
</dbReference>
<evidence type="ECO:0000256" key="2">
    <source>
        <dbReference type="ARBA" id="ARBA00004370"/>
    </source>
</evidence>
<evidence type="ECO:0000313" key="6">
    <source>
        <dbReference type="EMBL" id="OEJ21601.1"/>
    </source>
</evidence>
<keyword evidence="7" id="KW-1185">Reference proteome</keyword>
<comment type="subcellular location">
    <subcellularLocation>
        <location evidence="1">Endoplasmic reticulum</location>
    </subcellularLocation>
    <subcellularLocation>
        <location evidence="2">Membrane</location>
    </subcellularLocation>
</comment>
<comment type="caution">
    <text evidence="6">The sequence shown here is derived from an EMBL/GenBank/DDBJ whole genome shotgun (WGS) entry which is preliminary data.</text>
</comment>
<keyword evidence="4" id="KW-0472">Membrane</keyword>
<evidence type="ECO:0008006" key="8">
    <source>
        <dbReference type="Google" id="ProtNLM"/>
    </source>
</evidence>
<dbReference type="SUPFAM" id="SSF53474">
    <property type="entry name" value="alpha/beta-Hydrolases"/>
    <property type="match status" value="1"/>
</dbReference>
<dbReference type="SUPFAM" id="SSF48452">
    <property type="entry name" value="TPR-like"/>
    <property type="match status" value="1"/>
</dbReference>
<dbReference type="SUPFAM" id="SSF52540">
    <property type="entry name" value="P-loop containing nucleoside triphosphate hydrolases"/>
    <property type="match status" value="1"/>
</dbReference>
<name>A0A1E5NZI4_9ACTN</name>
<dbReference type="OrthoDB" id="7594060at2"/>
<dbReference type="EMBL" id="MEHJ01000002">
    <property type="protein sequence ID" value="OEJ21601.1"/>
    <property type="molecule type" value="Genomic_DNA"/>
</dbReference>
<sequence>MAEVIEVHVPERPVLDVVFLHGLDGDARKTWTGKGEGAPFWPAWLAEDLEGVAVWSVGYEAWSSGWRGRAMPMQDRAVNLMAQLQNLGIGQRPLCFVTHSMGGLLAKEILLHAAEGRTDYAVFATAARGVVFLGTPHTGSGVPAAVEALKVVYRATRAVKDLRRNSAHLRQLNDRYRDWAGESGIANLVFFEAYPTKGVRVVDETSANPGLPHIRPIPVDADHIDICKVTDRGDLVYGQVRRFLAGILSARVDRDPPPASTGDPPGGTGSTIAPPVSRARASRPYLLLETGQVIGRAALRAEVCEFLSTSAGAAPAEAHAAVLLLIGMPGVGKSALAWDTWKSLRSATGGTGRRQFWYSFYDGRGAGSFPGFLRELAAFLSFERPEEARPDDVVQALNEGSTLLFLDGIERCLRCYQRPLAVGDLEAAQVQATDPTRWTESDLGFACDDAYRFFVQLAESDACRVLATSRVVPSDYFASGGGLRVGVASRLVGALNATETQALLAAVGMDITPVDAATVTATFGGHPLALQLLARQTRRSADARRDLTGWLQTKGYTLADGRGALAIRERLFVNAAAQLPVEARLAIFAAGVMGGSVESADLAALVFTNEAEEEAVGRLVESISASGLAQETADGRLACHPLSALVAADQSPPERAKQLLQAVEARLRSRFEDIDVWDDGYYRWFTSGEVHDRVEAMAFCRALLRLREWQAAAAVYIEQLHDPIRWVLGANFEAIELLSELISGLESDAAAEVPPGTPSEGQEFHPDLFRGYLAHFLLMTGRIGEAGAVVDSLPADHDWSGTGLVAAQVALHRGNATGALESAAAALHQARTHMAYVTGTDLDSFGLLGGRHQYLIGGPVVAFIEAAVLCARCLLFGGRSAEAALLILEGLWTWDAQHKQCEGCQGMLVRAAAEVLVATGDLPAAVEAAALGRRLQEGQGKALQGLLSEVLVRAAETRAGTAGPSAALADFLGETGFVLYQLVVQAAAGASVAVRGLERAGAAFALAWLADETSTLPETQVSRCVGWLADAGFSGNPESVDETFVMVHRALASAARGARATTPGAYRAVAASCLTKDDPAGHRAALEAALDLDPCDTLSLAALATAYARAGDDKTALRYLHELFTVYSSMPAYTFAIGLVTADGPLAEGLRETLPAFARADQCTQGAYAALAEMERRLGRESAADHWERLLDAVSPETRFFGYAKNTEFPPSA</sequence>
<dbReference type="InterPro" id="IPR052374">
    <property type="entry name" value="SERAC1"/>
</dbReference>
<dbReference type="RefSeq" id="WP_069936232.1">
    <property type="nucleotide sequence ID" value="NZ_MEHJ01000002.1"/>
</dbReference>
<keyword evidence="3" id="KW-0256">Endoplasmic reticulum</keyword>
<dbReference type="InterPro" id="IPR029058">
    <property type="entry name" value="AB_hydrolase_fold"/>
</dbReference>
<evidence type="ECO:0000256" key="4">
    <source>
        <dbReference type="ARBA" id="ARBA00023136"/>
    </source>
</evidence>
<dbReference type="InterPro" id="IPR011990">
    <property type="entry name" value="TPR-like_helical_dom_sf"/>
</dbReference>
<dbReference type="Gene3D" id="3.40.50.300">
    <property type="entry name" value="P-loop containing nucleotide triphosphate hydrolases"/>
    <property type="match status" value="1"/>
</dbReference>
<dbReference type="PANTHER" id="PTHR48182:SF2">
    <property type="entry name" value="PROTEIN SERAC1"/>
    <property type="match status" value="1"/>
</dbReference>
<accession>A0A1E5NZI4</accession>
<evidence type="ECO:0000256" key="1">
    <source>
        <dbReference type="ARBA" id="ARBA00004240"/>
    </source>
</evidence>
<gene>
    <name evidence="6" type="ORF">AS594_39425</name>
</gene>
<organism evidence="6 7">
    <name type="scientific">Streptomyces agglomeratus</name>
    <dbReference type="NCBI Taxonomy" id="285458"/>
    <lineage>
        <taxon>Bacteria</taxon>
        <taxon>Bacillati</taxon>
        <taxon>Actinomycetota</taxon>
        <taxon>Actinomycetes</taxon>
        <taxon>Kitasatosporales</taxon>
        <taxon>Streptomycetaceae</taxon>
        <taxon>Streptomyces</taxon>
    </lineage>
</organism>
<dbReference type="Gene3D" id="3.40.50.1820">
    <property type="entry name" value="alpha/beta hydrolase"/>
    <property type="match status" value="1"/>
</dbReference>
<dbReference type="Gene3D" id="1.25.40.10">
    <property type="entry name" value="Tetratricopeptide repeat domain"/>
    <property type="match status" value="1"/>
</dbReference>
<feature type="region of interest" description="Disordered" evidence="5">
    <location>
        <begin position="254"/>
        <end position="275"/>
    </location>
</feature>
<dbReference type="Proteomes" id="UP000095759">
    <property type="component" value="Unassembled WGS sequence"/>
</dbReference>
<evidence type="ECO:0000256" key="3">
    <source>
        <dbReference type="ARBA" id="ARBA00022824"/>
    </source>
</evidence>
<dbReference type="PANTHER" id="PTHR48182">
    <property type="entry name" value="PROTEIN SERAC1"/>
    <property type="match status" value="1"/>
</dbReference>